<name>A0AAV2VSK5_9VIBR</name>
<dbReference type="Gene3D" id="2.60.200.60">
    <property type="match status" value="1"/>
</dbReference>
<accession>A0AAV2VSK5</accession>
<evidence type="ECO:0000313" key="1">
    <source>
        <dbReference type="EMBL" id="CCO47715.1"/>
    </source>
</evidence>
<dbReference type="InterPro" id="IPR029058">
    <property type="entry name" value="AB_hydrolase_fold"/>
</dbReference>
<dbReference type="InterPro" id="IPR008727">
    <property type="entry name" value="PAAR_motif"/>
</dbReference>
<sequence>MPAAARLGDSCAGHGCFPATPIVAGSGDVFINGKPAARQGDTVLLHACPCPKMPHGIHGRSISAGSSTVSINGKPASRVGDAIGCGGSVAAGSGDVFIGDTPYSSPAHKCAEGAAASKSPFLKITPLAEPLGSGWASSIFTPEFYKSALQKMAVQADIALLNKAMELQEMSSLAQSIITAVDNGADKQEMLDVLETNTTKAQRRKAREEITERAKSTNPEAADRFAMDMDAAEKAMLSDHVYTVGKPDDKLDERRLQLRKDFEGDSGWSEASPAELKNLGLRKKDLTIKDSNFQAQVYMPDKNVFGPSAKPVVVFRGTEMPKLDDWKNNSAQGRDKESAYYRRAVDIGKAVKKQGLPVEISGHSLGGGMGSAACKASGMSCVTFNAAGLHSNTVERYGVPKAKQGPDTLIKGYRTEGDILTYVQEENFILKHVMPDAVRDKSLDTTLPKTKSLTPQAIGAATLAGVASPIYSPMAYGAVKAKEKVDMHGMDQVRLALEERKVNDLHTLTKSGA</sequence>
<dbReference type="SUPFAM" id="SSF53474">
    <property type="entry name" value="alpha/beta-Hydrolases"/>
    <property type="match status" value="1"/>
</dbReference>
<comment type="caution">
    <text evidence="1">The sequence shown here is derived from an EMBL/GenBank/DDBJ whole genome shotgun (WGS) entry which is preliminary data.</text>
</comment>
<evidence type="ECO:0000313" key="2">
    <source>
        <dbReference type="Proteomes" id="UP000018211"/>
    </source>
</evidence>
<dbReference type="Pfam" id="PF26363">
    <property type="entry name" value="Phospholipase-like"/>
    <property type="match status" value="1"/>
</dbReference>
<gene>
    <name evidence="1" type="ORF">VIBNISOn1_340030</name>
</gene>
<dbReference type="AlphaFoldDB" id="A0AAV2VSK5"/>
<reference evidence="1 2" key="1">
    <citation type="journal article" date="2013" name="ISME J.">
        <title>Comparative genomics of pathogenic lineages of Vibrio nigripulchritudo identifies virulence-associated traits.</title>
        <authorList>
            <person name="Goudenege D."/>
            <person name="Labreuche Y."/>
            <person name="Krin E."/>
            <person name="Ansquer D."/>
            <person name="Mangenot S."/>
            <person name="Calteau A."/>
            <person name="Medigue C."/>
            <person name="Mazel D."/>
            <person name="Polz M.F."/>
            <person name="Le Roux F."/>
        </authorList>
    </citation>
    <scope>NUCLEOTIDE SEQUENCE [LARGE SCALE GENOMIC DNA]</scope>
    <source>
        <strain evidence="1 2">SOn1</strain>
    </source>
</reference>
<dbReference type="Proteomes" id="UP000018211">
    <property type="component" value="Unassembled WGS sequence"/>
</dbReference>
<dbReference type="Gene3D" id="3.40.50.1820">
    <property type="entry name" value="alpha/beta hydrolase"/>
    <property type="match status" value="1"/>
</dbReference>
<dbReference type="Pfam" id="PF05488">
    <property type="entry name" value="PAAR_motif"/>
    <property type="match status" value="2"/>
</dbReference>
<dbReference type="CDD" id="cd14737">
    <property type="entry name" value="PAAR_1"/>
    <property type="match status" value="1"/>
</dbReference>
<protein>
    <submittedName>
        <fullName evidence="1">PAAR repeat-containing protein</fullName>
    </submittedName>
</protein>
<proteinExistence type="predicted"/>
<dbReference type="EMBL" id="CAOF01000125">
    <property type="protein sequence ID" value="CCO47715.1"/>
    <property type="molecule type" value="Genomic_DNA"/>
</dbReference>
<dbReference type="RefSeq" id="WP_022612420.1">
    <property type="nucleotide sequence ID" value="NZ_LK391965.1"/>
</dbReference>
<organism evidence="1 2">
    <name type="scientific">Vibrio nigripulchritudo SOn1</name>
    <dbReference type="NCBI Taxonomy" id="1238450"/>
    <lineage>
        <taxon>Bacteria</taxon>
        <taxon>Pseudomonadati</taxon>
        <taxon>Pseudomonadota</taxon>
        <taxon>Gammaproteobacteria</taxon>
        <taxon>Vibrionales</taxon>
        <taxon>Vibrionaceae</taxon>
        <taxon>Vibrio</taxon>
    </lineage>
</organism>